<sequence length="219" mass="24354">MIKGFVFDLDGVIAETAKLHYKAWKNEVKKIGIDFTEEENATLKGLPRVETLRGILKIHNMTSKVSEETIQEMALVKNEEYLKLLKTDLSKDDILPGIENLLKDAKANNVKLVIASSSLNAPRILKQLGLLDYFEDIVNPTEIINGKPAPDIYLKACELINIKPHEAIGFEDAMPGVVGLKAANIKTVAITWGDEGEWEKADLILNSTAELNFEKVINI</sequence>
<dbReference type="InterPro" id="IPR010972">
    <property type="entry name" value="Beta-PGM"/>
</dbReference>
<feature type="binding site" evidence="12">
    <location>
        <position position="8"/>
    </location>
    <ligand>
        <name>Mg(2+)</name>
        <dbReference type="ChEBI" id="CHEBI:18420"/>
    </ligand>
</feature>
<dbReference type="RefSeq" id="WP_131613182.1">
    <property type="nucleotide sequence ID" value="NZ_PSZP01000004.1"/>
</dbReference>
<dbReference type="NCBIfam" id="TIGR01549">
    <property type="entry name" value="HAD-SF-IA-v1"/>
    <property type="match status" value="1"/>
</dbReference>
<dbReference type="Pfam" id="PF00702">
    <property type="entry name" value="Hydrolase"/>
    <property type="match status" value="1"/>
</dbReference>
<comment type="cofactor">
    <cofactor evidence="12">
        <name>Mg(2+)</name>
        <dbReference type="ChEBI" id="CHEBI:18420"/>
    </cofactor>
    <text evidence="12">Binds 2 magnesium ions per subunit.</text>
</comment>
<dbReference type="PANTHER" id="PTHR46193">
    <property type="entry name" value="6-PHOSPHOGLUCONATE PHOSPHATASE"/>
    <property type="match status" value="1"/>
</dbReference>
<keyword evidence="5" id="KW-0413">Isomerase</keyword>
<dbReference type="PANTHER" id="PTHR46193:SF18">
    <property type="entry name" value="HEXITOL PHOSPHATASE B"/>
    <property type="match status" value="1"/>
</dbReference>
<feature type="site" description="Important for catalytic activity and assists the phosphoryl transfer reaction to Asp8 by balancing charge and orienting the reacting groups" evidence="13">
    <location>
        <position position="147"/>
    </location>
</feature>
<keyword evidence="4 12" id="KW-0460">Magnesium</keyword>
<dbReference type="NCBIfam" id="TIGR01509">
    <property type="entry name" value="HAD-SF-IA-v3"/>
    <property type="match status" value="1"/>
</dbReference>
<dbReference type="Proteomes" id="UP000291072">
    <property type="component" value="Unassembled WGS sequence"/>
</dbReference>
<evidence type="ECO:0000313" key="15">
    <source>
        <dbReference type="Proteomes" id="UP000291072"/>
    </source>
</evidence>
<dbReference type="GO" id="GO:0008801">
    <property type="term" value="F:beta-phosphoglucomutase activity"/>
    <property type="evidence" value="ECO:0007669"/>
    <property type="project" value="UniProtKB-EC"/>
</dbReference>
<evidence type="ECO:0000256" key="8">
    <source>
        <dbReference type="ARBA" id="ARBA00044968"/>
    </source>
</evidence>
<reference evidence="14 15" key="1">
    <citation type="submission" date="2018-02" db="EMBL/GenBank/DDBJ databases">
        <title>Mycoplasma marinum and Mycoplasma todarodis sp. nov., moderately halophilic and psychrotolerant mycoplasmas isolated from cephalopods.</title>
        <authorList>
            <person name="Viver T."/>
        </authorList>
    </citation>
    <scope>NUCLEOTIDE SEQUENCE [LARGE SCALE GENOMIC DNA]</scope>
    <source>
        <strain evidence="14 15">5H</strain>
    </source>
</reference>
<keyword evidence="15" id="KW-1185">Reference proteome</keyword>
<feature type="binding site" evidence="12">
    <location>
        <position position="172"/>
    </location>
    <ligand>
        <name>Mg(2+)</name>
        <dbReference type="ChEBI" id="CHEBI:18420"/>
    </ligand>
</feature>
<evidence type="ECO:0000256" key="6">
    <source>
        <dbReference type="ARBA" id="ARBA00023277"/>
    </source>
</evidence>
<evidence type="ECO:0000256" key="7">
    <source>
        <dbReference type="ARBA" id="ARBA00044926"/>
    </source>
</evidence>
<dbReference type="InterPro" id="IPR051600">
    <property type="entry name" value="Beta-PGM-like"/>
</dbReference>
<feature type="binding site" evidence="12">
    <location>
        <position position="171"/>
    </location>
    <ligand>
        <name>Mg(2+)</name>
        <dbReference type="ChEBI" id="CHEBI:18420"/>
    </ligand>
</feature>
<keyword evidence="2" id="KW-0597">Phosphoprotein</keyword>
<feature type="binding site" evidence="11">
    <location>
        <begin position="43"/>
        <end position="48"/>
    </location>
    <ligand>
        <name>substrate</name>
    </ligand>
</feature>
<dbReference type="GO" id="GO:0000287">
    <property type="term" value="F:magnesium ion binding"/>
    <property type="evidence" value="ECO:0007669"/>
    <property type="project" value="InterPro"/>
</dbReference>
<dbReference type="SFLD" id="SFLDG01129">
    <property type="entry name" value="C1.5:_HAD__Beta-PGM__Phosphata"/>
    <property type="match status" value="1"/>
</dbReference>
<dbReference type="GO" id="GO:0005975">
    <property type="term" value="P:carbohydrate metabolic process"/>
    <property type="evidence" value="ECO:0007669"/>
    <property type="project" value="InterPro"/>
</dbReference>
<dbReference type="SFLD" id="SFLDG01135">
    <property type="entry name" value="C1.5.6:_HAD__Beta-PGM__Phospha"/>
    <property type="match status" value="1"/>
</dbReference>
<comment type="caution">
    <text evidence="14">The sequence shown here is derived from an EMBL/GenBank/DDBJ whole genome shotgun (WGS) entry which is preliminary data.</text>
</comment>
<dbReference type="InterPro" id="IPR010976">
    <property type="entry name" value="B-phosphoglucomutase_hydrolase"/>
</dbReference>
<dbReference type="NCBIfam" id="TIGR01990">
    <property type="entry name" value="bPGM"/>
    <property type="match status" value="1"/>
</dbReference>
<feature type="binding site" evidence="12">
    <location>
        <position position="10"/>
    </location>
    <ligand>
        <name>Mg(2+)</name>
        <dbReference type="ChEBI" id="CHEBI:18420"/>
    </ligand>
</feature>
<evidence type="ECO:0000256" key="1">
    <source>
        <dbReference type="ARBA" id="ARBA00006171"/>
    </source>
</evidence>
<proteinExistence type="inferred from homology"/>
<keyword evidence="3 12" id="KW-0479">Metal-binding</keyword>
<comment type="catalytic activity">
    <reaction evidence="7">
        <text>beta-D-glucose 1-phosphate = beta-D-glucose 6-phosphate</text>
        <dbReference type="Rhea" id="RHEA:20113"/>
        <dbReference type="ChEBI" id="CHEBI:57684"/>
        <dbReference type="ChEBI" id="CHEBI:58247"/>
        <dbReference type="EC" id="5.4.2.6"/>
    </reaction>
</comment>
<dbReference type="InterPro" id="IPR006439">
    <property type="entry name" value="HAD-SF_hydro_IA"/>
</dbReference>
<evidence type="ECO:0000256" key="9">
    <source>
        <dbReference type="ARBA" id="ARBA00044991"/>
    </source>
</evidence>
<evidence type="ECO:0000256" key="11">
    <source>
        <dbReference type="PIRSR" id="PIRSR610972-2"/>
    </source>
</evidence>
<dbReference type="AlphaFoldDB" id="A0A4R0XLU1"/>
<dbReference type="EC" id="5.4.2.6" evidence="8"/>
<evidence type="ECO:0000256" key="4">
    <source>
        <dbReference type="ARBA" id="ARBA00022842"/>
    </source>
</evidence>
<dbReference type="CDD" id="cd02598">
    <property type="entry name" value="HAD_BPGM"/>
    <property type="match status" value="1"/>
</dbReference>
<gene>
    <name evidence="14" type="primary">pgmB</name>
    <name evidence="14" type="ORF">C4B25_00895</name>
</gene>
<evidence type="ECO:0000256" key="2">
    <source>
        <dbReference type="ARBA" id="ARBA00022553"/>
    </source>
</evidence>
<feature type="site" description="Important for catalytic activity and assists the phosphoryl transfer reaction to Asp8 by balancing charge and orienting the reacting groups" evidence="13">
    <location>
        <position position="116"/>
    </location>
</feature>
<dbReference type="Gene3D" id="1.10.150.240">
    <property type="entry name" value="Putative phosphatase, domain 2"/>
    <property type="match status" value="1"/>
</dbReference>
<evidence type="ECO:0000256" key="5">
    <source>
        <dbReference type="ARBA" id="ARBA00023235"/>
    </source>
</evidence>
<evidence type="ECO:0000256" key="13">
    <source>
        <dbReference type="PIRSR" id="PIRSR610972-4"/>
    </source>
</evidence>
<feature type="binding site" evidence="11">
    <location>
        <begin position="116"/>
        <end position="120"/>
    </location>
    <ligand>
        <name>substrate</name>
    </ligand>
</feature>
<protein>
    <recommendedName>
        <fullName evidence="9">Beta-phosphoglucomutase</fullName>
        <ecNumber evidence="8">5.4.2.6</ecNumber>
    </recommendedName>
</protein>
<organism evidence="14 15">
    <name type="scientific">Mycoplasma todarodis</name>
    <dbReference type="NCBI Taxonomy" id="1937191"/>
    <lineage>
        <taxon>Bacteria</taxon>
        <taxon>Bacillati</taxon>
        <taxon>Mycoplasmatota</taxon>
        <taxon>Mollicutes</taxon>
        <taxon>Mycoplasmataceae</taxon>
        <taxon>Mycoplasma</taxon>
    </lineage>
</organism>
<dbReference type="SFLD" id="SFLDS00003">
    <property type="entry name" value="Haloacid_Dehalogenase"/>
    <property type="match status" value="1"/>
</dbReference>
<evidence type="ECO:0000256" key="12">
    <source>
        <dbReference type="PIRSR" id="PIRSR610972-3"/>
    </source>
</evidence>
<dbReference type="InterPro" id="IPR023214">
    <property type="entry name" value="HAD_sf"/>
</dbReference>
<dbReference type="InterPro" id="IPR036412">
    <property type="entry name" value="HAD-like_sf"/>
</dbReference>
<dbReference type="EMBL" id="PSZP01000004">
    <property type="protein sequence ID" value="TCG11653.1"/>
    <property type="molecule type" value="Genomic_DNA"/>
</dbReference>
<dbReference type="InterPro" id="IPR023198">
    <property type="entry name" value="PGP-like_dom2"/>
</dbReference>
<keyword evidence="6" id="KW-0119">Carbohydrate metabolism</keyword>
<dbReference type="SUPFAM" id="SSF56784">
    <property type="entry name" value="HAD-like"/>
    <property type="match status" value="1"/>
</dbReference>
<evidence type="ECO:0000313" key="14">
    <source>
        <dbReference type="EMBL" id="TCG11653.1"/>
    </source>
</evidence>
<name>A0A4R0XLU1_9MOLU</name>
<feature type="active site" description="Nucleophile" evidence="10">
    <location>
        <position position="8"/>
    </location>
</feature>
<comment type="similarity">
    <text evidence="1">Belongs to the HAD-like hydrolase superfamily. CbbY/CbbZ/Gph/YieH family.</text>
</comment>
<evidence type="ECO:0000256" key="10">
    <source>
        <dbReference type="PIRSR" id="PIRSR610972-1"/>
    </source>
</evidence>
<dbReference type="NCBIfam" id="TIGR02009">
    <property type="entry name" value="PGMB-YQAB-SF"/>
    <property type="match status" value="1"/>
</dbReference>
<feature type="binding site" evidence="11">
    <location>
        <position position="24"/>
    </location>
    <ligand>
        <name>substrate</name>
    </ligand>
</feature>
<dbReference type="Gene3D" id="3.40.50.1000">
    <property type="entry name" value="HAD superfamily/HAD-like"/>
    <property type="match status" value="1"/>
</dbReference>
<dbReference type="OrthoDB" id="9797743at2"/>
<feature type="binding site" evidence="11">
    <location>
        <position position="147"/>
    </location>
    <ligand>
        <name>substrate</name>
    </ligand>
</feature>
<evidence type="ECO:0000256" key="3">
    <source>
        <dbReference type="ARBA" id="ARBA00022723"/>
    </source>
</evidence>
<feature type="binding site" evidence="11">
    <location>
        <begin position="8"/>
        <end position="10"/>
    </location>
    <ligand>
        <name>substrate</name>
    </ligand>
</feature>
<feature type="binding site" evidence="11">
    <location>
        <position position="77"/>
    </location>
    <ligand>
        <name>substrate</name>
    </ligand>
</feature>
<feature type="active site" description="Proton donor/acceptor" evidence="10">
    <location>
        <position position="10"/>
    </location>
</feature>
<accession>A0A4R0XLU1</accession>